<name>A0A1E3WC97_9HYPH</name>
<accession>A0A1E3WC97</accession>
<sequence>MALPDATADGADRFPFVVAIRAQGRLICSGTLLYPRIVVTAAHCLQQVASWRGMRIYVEDYLPPETLSIGVVKGGRTKSYARGRDRNLAALAPF</sequence>
<protein>
    <recommendedName>
        <fullName evidence="1">Peptidase S1 domain-containing protein</fullName>
    </recommendedName>
</protein>
<dbReference type="Gene3D" id="2.40.10.10">
    <property type="entry name" value="Trypsin-like serine proteases"/>
    <property type="match status" value="1"/>
</dbReference>
<dbReference type="Proteomes" id="UP000095042">
    <property type="component" value="Unassembled WGS sequence"/>
</dbReference>
<proteinExistence type="predicted"/>
<dbReference type="InterPro" id="IPR043504">
    <property type="entry name" value="Peptidase_S1_PA_chymotrypsin"/>
</dbReference>
<dbReference type="InterPro" id="IPR001254">
    <property type="entry name" value="Trypsin_dom"/>
</dbReference>
<keyword evidence="3" id="KW-1185">Reference proteome</keyword>
<dbReference type="GO" id="GO:0006508">
    <property type="term" value="P:proteolysis"/>
    <property type="evidence" value="ECO:0007669"/>
    <property type="project" value="InterPro"/>
</dbReference>
<reference evidence="2 3" key="1">
    <citation type="journal article" date="2016" name="Environ. Microbiol.">
        <title>New Methyloceanibacter diversity from North Sea sediments includes methanotroph containing solely the soluble methane monooxygenase.</title>
        <authorList>
            <person name="Vekeman B."/>
            <person name="Kerckhof F.M."/>
            <person name="Cremers G."/>
            <person name="de Vos P."/>
            <person name="Vandamme P."/>
            <person name="Boon N."/>
            <person name="Op den Camp H.J."/>
            <person name="Heylen K."/>
        </authorList>
    </citation>
    <scope>NUCLEOTIDE SEQUENCE [LARGE SCALE GENOMIC DNA]</scope>
    <source>
        <strain evidence="2 3">R-67177</strain>
    </source>
</reference>
<organism evidence="2 3">
    <name type="scientific">Methyloceanibacter marginalis</name>
    <dbReference type="NCBI Taxonomy" id="1774971"/>
    <lineage>
        <taxon>Bacteria</taxon>
        <taxon>Pseudomonadati</taxon>
        <taxon>Pseudomonadota</taxon>
        <taxon>Alphaproteobacteria</taxon>
        <taxon>Hyphomicrobiales</taxon>
        <taxon>Hyphomicrobiaceae</taxon>
        <taxon>Methyloceanibacter</taxon>
    </lineage>
</organism>
<dbReference type="EMBL" id="LPWD01000110">
    <property type="protein sequence ID" value="ODS03439.1"/>
    <property type="molecule type" value="Genomic_DNA"/>
</dbReference>
<evidence type="ECO:0000313" key="2">
    <source>
        <dbReference type="EMBL" id="ODS03439.1"/>
    </source>
</evidence>
<dbReference type="SUPFAM" id="SSF50494">
    <property type="entry name" value="Trypsin-like serine proteases"/>
    <property type="match status" value="1"/>
</dbReference>
<evidence type="ECO:0000313" key="3">
    <source>
        <dbReference type="Proteomes" id="UP000095042"/>
    </source>
</evidence>
<dbReference type="GO" id="GO:0004252">
    <property type="term" value="F:serine-type endopeptidase activity"/>
    <property type="evidence" value="ECO:0007669"/>
    <property type="project" value="InterPro"/>
</dbReference>
<dbReference type="InterPro" id="IPR009003">
    <property type="entry name" value="Peptidase_S1_PA"/>
</dbReference>
<gene>
    <name evidence="2" type="ORF">AUC71_09755</name>
</gene>
<feature type="domain" description="Peptidase S1" evidence="1">
    <location>
        <begin position="13"/>
        <end position="51"/>
    </location>
</feature>
<comment type="caution">
    <text evidence="2">The sequence shown here is derived from an EMBL/GenBank/DDBJ whole genome shotgun (WGS) entry which is preliminary data.</text>
</comment>
<evidence type="ECO:0000259" key="1">
    <source>
        <dbReference type="Pfam" id="PF00089"/>
    </source>
</evidence>
<dbReference type="AlphaFoldDB" id="A0A1E3WC97"/>
<dbReference type="Pfam" id="PF00089">
    <property type="entry name" value="Trypsin"/>
    <property type="match status" value="1"/>
</dbReference>